<dbReference type="EMBL" id="JACMRX010000004">
    <property type="protein sequence ID" value="KAF7991820.1"/>
    <property type="molecule type" value="Genomic_DNA"/>
</dbReference>
<dbReference type="SUPFAM" id="SSF57716">
    <property type="entry name" value="Glucocorticoid receptor-like (DNA-binding domain)"/>
    <property type="match status" value="1"/>
</dbReference>
<evidence type="ECO:0000256" key="7">
    <source>
        <dbReference type="PROSITE-ProRule" id="PRU00042"/>
    </source>
</evidence>
<feature type="domain" description="C2H2-type" evidence="10">
    <location>
        <begin position="431"/>
        <end position="459"/>
    </location>
</feature>
<dbReference type="SMART" id="SM00868">
    <property type="entry name" value="zf-AD"/>
    <property type="match status" value="1"/>
</dbReference>
<dbReference type="GO" id="GO:0005634">
    <property type="term" value="C:nucleus"/>
    <property type="evidence" value="ECO:0007669"/>
    <property type="project" value="UniProtKB-SubCell"/>
</dbReference>
<feature type="domain" description="C2H2-type" evidence="10">
    <location>
        <begin position="577"/>
        <end position="606"/>
    </location>
</feature>
<feature type="compositionally biased region" description="Acidic residues" evidence="9">
    <location>
        <begin position="202"/>
        <end position="217"/>
    </location>
</feature>
<evidence type="ECO:0000259" key="10">
    <source>
        <dbReference type="PROSITE" id="PS50157"/>
    </source>
</evidence>
<dbReference type="Gene3D" id="3.30.160.60">
    <property type="entry name" value="Classic Zinc Finger"/>
    <property type="match status" value="4"/>
</dbReference>
<keyword evidence="6" id="KW-0539">Nucleus</keyword>
<evidence type="ECO:0000313" key="13">
    <source>
        <dbReference type="Proteomes" id="UP000639338"/>
    </source>
</evidence>
<dbReference type="PANTHER" id="PTHR24394:SF29">
    <property type="entry name" value="MYONEURIN"/>
    <property type="match status" value="1"/>
</dbReference>
<dbReference type="PROSITE" id="PS00028">
    <property type="entry name" value="ZINC_FINGER_C2H2_1"/>
    <property type="match status" value="7"/>
</dbReference>
<dbReference type="SMART" id="SM00355">
    <property type="entry name" value="ZnF_C2H2"/>
    <property type="match status" value="9"/>
</dbReference>
<feature type="compositionally biased region" description="Polar residues" evidence="9">
    <location>
        <begin position="454"/>
        <end position="467"/>
    </location>
</feature>
<keyword evidence="13" id="KW-1185">Reference proteome</keyword>
<dbReference type="SUPFAM" id="SSF57667">
    <property type="entry name" value="beta-beta-alpha zinc fingers"/>
    <property type="match status" value="3"/>
</dbReference>
<comment type="subcellular location">
    <subcellularLocation>
        <location evidence="1">Nucleus</location>
    </subcellularLocation>
</comment>
<feature type="domain" description="C2H2-type" evidence="10">
    <location>
        <begin position="727"/>
        <end position="755"/>
    </location>
</feature>
<dbReference type="InterPro" id="IPR012934">
    <property type="entry name" value="Znf_AD"/>
</dbReference>
<feature type="domain" description="C2H2-type" evidence="10">
    <location>
        <begin position="404"/>
        <end position="431"/>
    </location>
</feature>
<keyword evidence="4 7" id="KW-0863">Zinc-finger</keyword>
<evidence type="ECO:0000259" key="11">
    <source>
        <dbReference type="PROSITE" id="PS51915"/>
    </source>
</evidence>
<dbReference type="GO" id="GO:0008270">
    <property type="term" value="F:zinc ion binding"/>
    <property type="evidence" value="ECO:0007669"/>
    <property type="project" value="UniProtKB-UniRule"/>
</dbReference>
<evidence type="ECO:0000256" key="3">
    <source>
        <dbReference type="ARBA" id="ARBA00022737"/>
    </source>
</evidence>
<dbReference type="AlphaFoldDB" id="A0A835CT07"/>
<dbReference type="GO" id="GO:0000981">
    <property type="term" value="F:DNA-binding transcription factor activity, RNA polymerase II-specific"/>
    <property type="evidence" value="ECO:0007669"/>
    <property type="project" value="TreeGrafter"/>
</dbReference>
<proteinExistence type="predicted"/>
<evidence type="ECO:0000256" key="6">
    <source>
        <dbReference type="ARBA" id="ARBA00023242"/>
    </source>
</evidence>
<dbReference type="InterPro" id="IPR013087">
    <property type="entry name" value="Znf_C2H2_type"/>
</dbReference>
<dbReference type="Pfam" id="PF00096">
    <property type="entry name" value="zf-C2H2"/>
    <property type="match status" value="2"/>
</dbReference>
<keyword evidence="5 8" id="KW-0862">Zinc</keyword>
<feature type="binding site" evidence="8">
    <location>
        <position position="57"/>
    </location>
    <ligand>
        <name>Zn(2+)</name>
        <dbReference type="ChEBI" id="CHEBI:29105"/>
    </ligand>
</feature>
<dbReference type="PANTHER" id="PTHR24394">
    <property type="entry name" value="ZINC FINGER PROTEIN"/>
    <property type="match status" value="1"/>
</dbReference>
<feature type="region of interest" description="Disordered" evidence="9">
    <location>
        <begin position="195"/>
        <end position="217"/>
    </location>
</feature>
<keyword evidence="2 8" id="KW-0479">Metal-binding</keyword>
<evidence type="ECO:0000256" key="8">
    <source>
        <dbReference type="PROSITE-ProRule" id="PRU01263"/>
    </source>
</evidence>
<dbReference type="OrthoDB" id="654211at2759"/>
<dbReference type="Pfam" id="PF13894">
    <property type="entry name" value="zf-C2H2_4"/>
    <property type="match status" value="1"/>
</dbReference>
<reference evidence="12 13" key="1">
    <citation type="submission" date="2020-08" db="EMBL/GenBank/DDBJ databases">
        <title>Aphidius gifuensis genome sequencing and assembly.</title>
        <authorList>
            <person name="Du Z."/>
        </authorList>
    </citation>
    <scope>NUCLEOTIDE SEQUENCE [LARGE SCALE GENOMIC DNA]</scope>
    <source>
        <strain evidence="12">YNYX2018</strain>
        <tissue evidence="12">Adults</tissue>
    </source>
</reference>
<accession>A0A835CT07</accession>
<feature type="compositionally biased region" description="Acidic residues" evidence="9">
    <location>
        <begin position="157"/>
        <end position="170"/>
    </location>
</feature>
<gene>
    <name evidence="12" type="ORF">HCN44_010621</name>
</gene>
<feature type="binding site" evidence="8">
    <location>
        <position position="11"/>
    </location>
    <ligand>
        <name>Zn(2+)</name>
        <dbReference type="ChEBI" id="CHEBI:29105"/>
    </ligand>
</feature>
<feature type="domain" description="C2H2-type" evidence="10">
    <location>
        <begin position="294"/>
        <end position="317"/>
    </location>
</feature>
<evidence type="ECO:0000256" key="5">
    <source>
        <dbReference type="ARBA" id="ARBA00022833"/>
    </source>
</evidence>
<evidence type="ECO:0000313" key="12">
    <source>
        <dbReference type="EMBL" id="KAF7991820.1"/>
    </source>
</evidence>
<dbReference type="PROSITE" id="PS51915">
    <property type="entry name" value="ZAD"/>
    <property type="match status" value="1"/>
</dbReference>
<name>A0A835CT07_APHGI</name>
<sequence length="756" mass="86455">MSLESEWKNTCRLCAENKLDMLKIFGDEGKKRKIANKLRLCLPVLVYKTDPLPKNICQFCAARLDDIYEFREYCLDIYKKMHCKLLSNKDIKTVNIFLDAMNNSVDPCKVNLCTNKSRAPLPPLVPLPITSNTKIDNKLQDELSINTIVNNDKASVAEEDGEDDEEDDNDVENKKNKSFVDLTCDVQIKEEPGVNNQGMALTEDDDDDDFNNENNYDDDDLLTDVNLNGNKTIDAEKKTSILKQALTGNLSVNNCQELSKKKLTSKWWCLPCNSYFKTKEALIKHMHQNCPRSYTCGKCTQVFKSVEELAKHEGTNHLKITLDFDETVKECHQCDREFVSWEMLRHHRIRDHVGCSLELGTSTCHVELHNSDTSILNNDINNGFAIDDDDGKKKEEFIKSIKSLTCPTCGKTCTQQSALSNHLRTHEPKKHKCEECGRSFGLLIRLETHRLSEHNNQQSSSPVMTSVEQEEALNAEREAREAKMTGNRRRKYSETIDNDDLLTDNQSPAKKQNNNSNSLKNVARCGICQQWFNDHTTMLTHLQTHSDNITVSHKHNKTLAINNKNKHENTHVVDKTYHCSKCNKIFFKEFSLMTHQCSPLLTIEKIPAKRKIRKQNFKKYGCSKCDACFNSSQSRNSHMKVHAPSKTKKNINNGTEESKKIVPELSQGTSLLLEPKIVIEEPEPPAPIKRTLIKTANGYRCGVCQSPFVLRELAVAHLRSAHPVMPYQCPYCKKRFTTQYTFSHHIKEQHPDESEK</sequence>
<feature type="region of interest" description="Disordered" evidence="9">
    <location>
        <begin position="452"/>
        <end position="517"/>
    </location>
</feature>
<dbReference type="InterPro" id="IPR036236">
    <property type="entry name" value="Znf_C2H2_sf"/>
</dbReference>
<comment type="caution">
    <text evidence="12">The sequence shown here is derived from an EMBL/GenBank/DDBJ whole genome shotgun (WGS) entry which is preliminary data.</text>
</comment>
<dbReference type="Pfam" id="PF07776">
    <property type="entry name" value="zf-AD"/>
    <property type="match status" value="1"/>
</dbReference>
<feature type="region of interest" description="Disordered" evidence="9">
    <location>
        <begin position="150"/>
        <end position="174"/>
    </location>
</feature>
<evidence type="ECO:0000256" key="9">
    <source>
        <dbReference type="SAM" id="MobiDB-lite"/>
    </source>
</evidence>
<evidence type="ECO:0000256" key="1">
    <source>
        <dbReference type="ARBA" id="ARBA00004123"/>
    </source>
</evidence>
<feature type="binding site" evidence="8">
    <location>
        <position position="60"/>
    </location>
    <ligand>
        <name>Zn(2+)</name>
        <dbReference type="ChEBI" id="CHEBI:29105"/>
    </ligand>
</feature>
<feature type="compositionally biased region" description="Basic and acidic residues" evidence="9">
    <location>
        <begin position="474"/>
        <end position="483"/>
    </location>
</feature>
<protein>
    <submittedName>
        <fullName evidence="12">Uncharacterized protein</fullName>
    </submittedName>
</protein>
<evidence type="ECO:0000256" key="4">
    <source>
        <dbReference type="ARBA" id="ARBA00022771"/>
    </source>
</evidence>
<feature type="binding site" evidence="8">
    <location>
        <position position="14"/>
    </location>
    <ligand>
        <name>Zn(2+)</name>
        <dbReference type="ChEBI" id="CHEBI:29105"/>
    </ligand>
</feature>
<keyword evidence="3" id="KW-0677">Repeat</keyword>
<feature type="domain" description="C2H2-type" evidence="10">
    <location>
        <begin position="620"/>
        <end position="647"/>
    </location>
</feature>
<feature type="domain" description="ZAD" evidence="11">
    <location>
        <begin position="9"/>
        <end position="84"/>
    </location>
</feature>
<dbReference type="PROSITE" id="PS50157">
    <property type="entry name" value="ZINC_FINGER_C2H2_2"/>
    <property type="match status" value="6"/>
</dbReference>
<dbReference type="Proteomes" id="UP000639338">
    <property type="component" value="Unassembled WGS sequence"/>
</dbReference>
<dbReference type="FunFam" id="3.30.160.60:FF:000446">
    <property type="entry name" value="Zinc finger protein"/>
    <property type="match status" value="1"/>
</dbReference>
<evidence type="ECO:0000256" key="2">
    <source>
        <dbReference type="ARBA" id="ARBA00022723"/>
    </source>
</evidence>
<organism evidence="12 13">
    <name type="scientific">Aphidius gifuensis</name>
    <name type="common">Parasitoid wasp</name>
    <dbReference type="NCBI Taxonomy" id="684658"/>
    <lineage>
        <taxon>Eukaryota</taxon>
        <taxon>Metazoa</taxon>
        <taxon>Ecdysozoa</taxon>
        <taxon>Arthropoda</taxon>
        <taxon>Hexapoda</taxon>
        <taxon>Insecta</taxon>
        <taxon>Pterygota</taxon>
        <taxon>Neoptera</taxon>
        <taxon>Endopterygota</taxon>
        <taxon>Hymenoptera</taxon>
        <taxon>Apocrita</taxon>
        <taxon>Ichneumonoidea</taxon>
        <taxon>Braconidae</taxon>
        <taxon>Aphidiinae</taxon>
        <taxon>Aphidius</taxon>
    </lineage>
</organism>
<dbReference type="Gene3D" id="3.40.1800.20">
    <property type="match status" value="1"/>
</dbReference>